<gene>
    <name evidence="3" type="ORF">CWM47_28735</name>
</gene>
<feature type="signal peptide" evidence="2">
    <location>
        <begin position="1"/>
        <end position="17"/>
    </location>
</feature>
<dbReference type="OrthoDB" id="966082at2"/>
<evidence type="ECO:0000313" key="4">
    <source>
        <dbReference type="Proteomes" id="UP000232883"/>
    </source>
</evidence>
<feature type="compositionally biased region" description="Polar residues" evidence="1">
    <location>
        <begin position="34"/>
        <end position="49"/>
    </location>
</feature>
<dbReference type="RefSeq" id="WP_100992038.1">
    <property type="nucleotide sequence ID" value="NZ_CP025096.1"/>
</dbReference>
<protein>
    <submittedName>
        <fullName evidence="3">Uncharacterized protein</fullName>
    </submittedName>
</protein>
<dbReference type="Proteomes" id="UP000232883">
    <property type="component" value="Chromosome"/>
</dbReference>
<dbReference type="EMBL" id="CP025096">
    <property type="protein sequence ID" value="AUD05485.1"/>
    <property type="molecule type" value="Genomic_DNA"/>
</dbReference>
<organism evidence="3 4">
    <name type="scientific">Spirosoma pollinicola</name>
    <dbReference type="NCBI Taxonomy" id="2057025"/>
    <lineage>
        <taxon>Bacteria</taxon>
        <taxon>Pseudomonadati</taxon>
        <taxon>Bacteroidota</taxon>
        <taxon>Cytophagia</taxon>
        <taxon>Cytophagales</taxon>
        <taxon>Cytophagaceae</taxon>
        <taxon>Spirosoma</taxon>
    </lineage>
</organism>
<evidence type="ECO:0000313" key="3">
    <source>
        <dbReference type="EMBL" id="AUD05485.1"/>
    </source>
</evidence>
<evidence type="ECO:0000256" key="2">
    <source>
        <dbReference type="SAM" id="SignalP"/>
    </source>
</evidence>
<keyword evidence="4" id="KW-1185">Reference proteome</keyword>
<feature type="chain" id="PRO_5014998409" evidence="2">
    <location>
        <begin position="18"/>
        <end position="108"/>
    </location>
</feature>
<accession>A0A2K8Z6I8</accession>
<sequence length="108" mass="11655">MIKLMLGVALMTTTALAQTTPSSNKASEPKSMTAGVNNPKSKSAVTARSNKPIPPPSQKDNLESKDNAIPSYKQEKDAGVRKGKNRYAPRRTASGARADTLLYRKPKQ</sequence>
<dbReference type="AlphaFoldDB" id="A0A2K8Z6I8"/>
<feature type="region of interest" description="Disordered" evidence="1">
    <location>
        <begin position="16"/>
        <end position="108"/>
    </location>
</feature>
<name>A0A2K8Z6I8_9BACT</name>
<evidence type="ECO:0000256" key="1">
    <source>
        <dbReference type="SAM" id="MobiDB-lite"/>
    </source>
</evidence>
<dbReference type="KEGG" id="spir:CWM47_28735"/>
<reference evidence="3 4" key="1">
    <citation type="submission" date="2017-11" db="EMBL/GenBank/DDBJ databases">
        <title>Taxonomic description and genome sequences of Spirosoma HA7 sp. nov., isolated from pollen microhabitat of Corylus avellana.</title>
        <authorList>
            <person name="Ambika Manirajan B."/>
            <person name="Suarez C."/>
            <person name="Ratering S."/>
            <person name="Geissler-Plaum R."/>
            <person name="Cardinale M."/>
            <person name="Sylvia S."/>
        </authorList>
    </citation>
    <scope>NUCLEOTIDE SEQUENCE [LARGE SCALE GENOMIC DNA]</scope>
    <source>
        <strain evidence="3 4">HA7</strain>
    </source>
</reference>
<keyword evidence="2" id="KW-0732">Signal</keyword>
<proteinExistence type="predicted"/>